<reference evidence="1 2" key="1">
    <citation type="journal article" date="2020" name="ISME J.">
        <title>Comparative genomics reveals insights into cyanobacterial evolution and habitat adaptation.</title>
        <authorList>
            <person name="Chen M.Y."/>
            <person name="Teng W.K."/>
            <person name="Zhao L."/>
            <person name="Hu C.X."/>
            <person name="Zhou Y.K."/>
            <person name="Han B.P."/>
            <person name="Song L.R."/>
            <person name="Shu W.S."/>
        </authorList>
    </citation>
    <scope>NUCLEOTIDE SEQUENCE [LARGE SCALE GENOMIC DNA]</scope>
    <source>
        <strain evidence="1 2">FACHB-252</strain>
    </source>
</reference>
<protein>
    <submittedName>
        <fullName evidence="1">Uncharacterized protein</fullName>
    </submittedName>
</protein>
<accession>A0ABR8H3W0</accession>
<evidence type="ECO:0000313" key="1">
    <source>
        <dbReference type="EMBL" id="MBD2609972.1"/>
    </source>
</evidence>
<dbReference type="EMBL" id="JACJTC010000001">
    <property type="protein sequence ID" value="MBD2609972.1"/>
    <property type="molecule type" value="Genomic_DNA"/>
</dbReference>
<comment type="caution">
    <text evidence="1">The sequence shown here is derived from an EMBL/GenBank/DDBJ whole genome shotgun (WGS) entry which is preliminary data.</text>
</comment>
<organism evidence="1 2">
    <name type="scientific">Nostoc punctiforme FACHB-252</name>
    <dbReference type="NCBI Taxonomy" id="1357509"/>
    <lineage>
        <taxon>Bacteria</taxon>
        <taxon>Bacillati</taxon>
        <taxon>Cyanobacteriota</taxon>
        <taxon>Cyanophyceae</taxon>
        <taxon>Nostocales</taxon>
        <taxon>Nostocaceae</taxon>
        <taxon>Nostoc</taxon>
    </lineage>
</organism>
<name>A0ABR8H3W0_NOSPU</name>
<dbReference type="RefSeq" id="WP_190948039.1">
    <property type="nucleotide sequence ID" value="NZ_JACJTC010000001.1"/>
</dbReference>
<dbReference type="Proteomes" id="UP000606396">
    <property type="component" value="Unassembled WGS sequence"/>
</dbReference>
<keyword evidence="2" id="KW-1185">Reference proteome</keyword>
<gene>
    <name evidence="1" type="ORF">H6G94_01565</name>
</gene>
<proteinExistence type="predicted"/>
<sequence>MIQDLRNNYDFRLLRAKRTPRRSKLRQGEASRREVIAKNSGIAAQYYVPVAMTK</sequence>
<evidence type="ECO:0000313" key="2">
    <source>
        <dbReference type="Proteomes" id="UP000606396"/>
    </source>
</evidence>